<dbReference type="AlphaFoldDB" id="A0A645I4A0"/>
<evidence type="ECO:0008006" key="2">
    <source>
        <dbReference type="Google" id="ProtNLM"/>
    </source>
</evidence>
<proteinExistence type="predicted"/>
<organism evidence="1">
    <name type="scientific">bioreactor metagenome</name>
    <dbReference type="NCBI Taxonomy" id="1076179"/>
    <lineage>
        <taxon>unclassified sequences</taxon>
        <taxon>metagenomes</taxon>
        <taxon>ecological metagenomes</taxon>
    </lineage>
</organism>
<accession>A0A645I4A0</accession>
<comment type="caution">
    <text evidence="1">The sequence shown here is derived from an EMBL/GenBank/DDBJ whole genome shotgun (WGS) entry which is preliminary data.</text>
</comment>
<sequence length="166" mass="19688">MNNYKQRERRDRGEEFQEEIRRSWRLIPNCWRMRIADGRGGTRPADEIILTMNGNFLAEHKRTSGARLSFDFLRSNQAKGLIDFDNALPQNYGLIFISFHNRVLDEAYAIRLVSAMEYMHSYRKYYIPLRDIQQGIRINAIQLPRIVTNDELAYDLQELVRCCKLL</sequence>
<gene>
    <name evidence="1" type="ORF">SDC9_193159</name>
</gene>
<reference evidence="1" key="1">
    <citation type="submission" date="2019-08" db="EMBL/GenBank/DDBJ databases">
        <authorList>
            <person name="Kucharzyk K."/>
            <person name="Murdoch R.W."/>
            <person name="Higgins S."/>
            <person name="Loffler F."/>
        </authorList>
    </citation>
    <scope>NUCLEOTIDE SEQUENCE</scope>
</reference>
<name>A0A645I4A0_9ZZZZ</name>
<protein>
    <recommendedName>
        <fullName evidence="2">Holliday junction resolvase</fullName>
    </recommendedName>
</protein>
<dbReference type="EMBL" id="VSSQ01105613">
    <property type="protein sequence ID" value="MPN45592.1"/>
    <property type="molecule type" value="Genomic_DNA"/>
</dbReference>
<evidence type="ECO:0000313" key="1">
    <source>
        <dbReference type="EMBL" id="MPN45592.1"/>
    </source>
</evidence>